<proteinExistence type="inferred from homology"/>
<dbReference type="NCBIfam" id="TIGR00256">
    <property type="entry name" value="D-aminoacyl-tRNA deacylase"/>
    <property type="match status" value="1"/>
</dbReference>
<comment type="similarity">
    <text evidence="1 3">Belongs to the DTD family.</text>
</comment>
<comment type="catalytic activity">
    <reaction evidence="3">
        <text>glycyl-tRNA(Ala) + H2O = tRNA(Ala) + glycine + H(+)</text>
        <dbReference type="Rhea" id="RHEA:53744"/>
        <dbReference type="Rhea" id="RHEA-COMP:9657"/>
        <dbReference type="Rhea" id="RHEA-COMP:13640"/>
        <dbReference type="ChEBI" id="CHEBI:15377"/>
        <dbReference type="ChEBI" id="CHEBI:15378"/>
        <dbReference type="ChEBI" id="CHEBI:57305"/>
        <dbReference type="ChEBI" id="CHEBI:78442"/>
        <dbReference type="ChEBI" id="CHEBI:78522"/>
    </reaction>
</comment>
<reference evidence="4 5" key="1">
    <citation type="submission" date="2019-03" db="EMBL/GenBank/DDBJ databases">
        <title>Genomic Encyclopedia of Type Strains, Phase IV (KMG-IV): sequencing the most valuable type-strain genomes for metagenomic binning, comparative biology and taxonomic classification.</title>
        <authorList>
            <person name="Goeker M."/>
        </authorList>
    </citation>
    <scope>NUCLEOTIDE SEQUENCE [LARGE SCALE GENOMIC DNA]</scope>
    <source>
        <strain evidence="4 5">DSM 5604</strain>
    </source>
</reference>
<dbReference type="AlphaFoldDB" id="A0A4R6X8D9"/>
<keyword evidence="5" id="KW-1185">Reference proteome</keyword>
<protein>
    <recommendedName>
        <fullName evidence="3">D-aminoacyl-tRNA deacylase</fullName>
        <shortName evidence="3">DTD</shortName>
        <ecNumber evidence="3">3.1.1.96</ecNumber>
    </recommendedName>
    <alternativeName>
        <fullName evidence="3">Gly-tRNA(Ala) deacylase</fullName>
        <ecNumber evidence="3">3.1.1.-</ecNumber>
    </alternativeName>
</protein>
<comment type="function">
    <text evidence="3">An aminoacyl-tRNA editing enzyme that deacylates mischarged D-aminoacyl-tRNAs. Also deacylates mischarged glycyl-tRNA(Ala), protecting cells against glycine mischarging by AlaRS. Acts via tRNA-based rather than protein-based catalysis; rejects L-amino acids rather than detecting D-amino acids in the active site. By recycling D-aminoacyl-tRNA to D-amino acids and free tRNA molecules, this enzyme counteracts the toxicity associated with the formation of D-aminoacyl-tRNA entities in vivo and helps enforce protein L-homochirality.</text>
</comment>
<feature type="short sequence motif" description="Gly-cisPro motif, important for rejection of L-amino acids" evidence="3">
    <location>
        <begin position="137"/>
        <end position="138"/>
    </location>
</feature>
<dbReference type="EC" id="3.1.1.-" evidence="3"/>
<comment type="domain">
    <text evidence="3">A Gly-cisPro motif from one monomer fits into the active site of the other monomer to allow specific chiral rejection of L-amino acids.</text>
</comment>
<comment type="caution">
    <text evidence="4">The sequence shown here is derived from an EMBL/GenBank/DDBJ whole genome shotgun (WGS) entry which is preliminary data.</text>
</comment>
<dbReference type="Proteomes" id="UP000295729">
    <property type="component" value="Unassembled WGS sequence"/>
</dbReference>
<dbReference type="InterPro" id="IPR023509">
    <property type="entry name" value="DTD-like_sf"/>
</dbReference>
<keyword evidence="2 3" id="KW-0378">Hydrolase</keyword>
<evidence type="ECO:0000256" key="2">
    <source>
        <dbReference type="ARBA" id="ARBA00022801"/>
    </source>
</evidence>
<dbReference type="OrthoDB" id="9801395at2"/>
<dbReference type="GO" id="GO:0019478">
    <property type="term" value="P:D-amino acid catabolic process"/>
    <property type="evidence" value="ECO:0007669"/>
    <property type="project" value="UniProtKB-UniRule"/>
</dbReference>
<dbReference type="HAMAP" id="MF_00518">
    <property type="entry name" value="Deacylase_Dtd"/>
    <property type="match status" value="1"/>
</dbReference>
<dbReference type="PANTHER" id="PTHR10472">
    <property type="entry name" value="D-TYROSYL-TRNA TYR DEACYLASE"/>
    <property type="match status" value="1"/>
</dbReference>
<keyword evidence="3" id="KW-0820">tRNA-binding</keyword>
<dbReference type="FunFam" id="3.50.80.10:FF:000001">
    <property type="entry name" value="D-aminoacyl-tRNA deacylase"/>
    <property type="match status" value="1"/>
</dbReference>
<dbReference type="GO" id="GO:0051500">
    <property type="term" value="F:D-tyrosyl-tRNA(Tyr) deacylase activity"/>
    <property type="evidence" value="ECO:0007669"/>
    <property type="project" value="TreeGrafter"/>
</dbReference>
<dbReference type="GO" id="GO:0005737">
    <property type="term" value="C:cytoplasm"/>
    <property type="evidence" value="ECO:0007669"/>
    <property type="project" value="UniProtKB-SubCell"/>
</dbReference>
<organism evidence="4 5">
    <name type="scientific">Marinomonas communis</name>
    <dbReference type="NCBI Taxonomy" id="28254"/>
    <lineage>
        <taxon>Bacteria</taxon>
        <taxon>Pseudomonadati</taxon>
        <taxon>Pseudomonadota</taxon>
        <taxon>Gammaproteobacteria</taxon>
        <taxon>Oceanospirillales</taxon>
        <taxon>Oceanospirillaceae</taxon>
        <taxon>Marinomonas</taxon>
    </lineage>
</organism>
<name>A0A4R6X8D9_9GAMM</name>
<dbReference type="EC" id="3.1.1.96" evidence="3"/>
<evidence type="ECO:0000313" key="5">
    <source>
        <dbReference type="Proteomes" id="UP000295729"/>
    </source>
</evidence>
<accession>A0A4R6X8D9</accession>
<dbReference type="SUPFAM" id="SSF69500">
    <property type="entry name" value="DTD-like"/>
    <property type="match status" value="1"/>
</dbReference>
<dbReference type="RefSeq" id="WP_133562040.1">
    <property type="nucleotide sequence ID" value="NZ_SNZA01000003.1"/>
</dbReference>
<evidence type="ECO:0000313" key="4">
    <source>
        <dbReference type="EMBL" id="TDR13033.1"/>
    </source>
</evidence>
<comment type="subcellular location">
    <subcellularLocation>
        <location evidence="3">Cytoplasm</location>
    </subcellularLocation>
</comment>
<sequence>MKVLVQRSLAAKVEVDGEIVGAIDHGQMVLVGIEKGDTEVDTQRLADKLLKYRMFSDDDGKMNLNVQQVGGGVLLVSQFTLAAETKKGLRPGFSTAAIPEEGERLFNDFVAKVRAQYDKVETGRFGADMKVQFTNDGPVTFMLD</sequence>
<dbReference type="Pfam" id="PF02580">
    <property type="entry name" value="Tyr_Deacylase"/>
    <property type="match status" value="1"/>
</dbReference>
<keyword evidence="3" id="KW-0963">Cytoplasm</keyword>
<gene>
    <name evidence="3" type="primary">dtd</name>
    <name evidence="4" type="ORF">C8D85_1906</name>
</gene>
<dbReference type="GO" id="GO:0043908">
    <property type="term" value="F:Ser(Gly)-tRNA(Ala) hydrolase activity"/>
    <property type="evidence" value="ECO:0007669"/>
    <property type="project" value="UniProtKB-UniRule"/>
</dbReference>
<comment type="subunit">
    <text evidence="3">Homodimer.</text>
</comment>
<dbReference type="GO" id="GO:0000049">
    <property type="term" value="F:tRNA binding"/>
    <property type="evidence" value="ECO:0007669"/>
    <property type="project" value="UniProtKB-UniRule"/>
</dbReference>
<dbReference type="CDD" id="cd00563">
    <property type="entry name" value="Dtyr_deacylase"/>
    <property type="match status" value="1"/>
</dbReference>
<evidence type="ECO:0000256" key="1">
    <source>
        <dbReference type="ARBA" id="ARBA00009673"/>
    </source>
</evidence>
<keyword evidence="3" id="KW-0694">RNA-binding</keyword>
<evidence type="ECO:0000256" key="3">
    <source>
        <dbReference type="HAMAP-Rule" id="MF_00518"/>
    </source>
</evidence>
<dbReference type="Gene3D" id="3.50.80.10">
    <property type="entry name" value="D-tyrosyl-tRNA(Tyr) deacylase"/>
    <property type="match status" value="1"/>
</dbReference>
<comment type="catalytic activity">
    <reaction evidence="3">
        <text>a D-aminoacyl-tRNA + H2O = a tRNA + a D-alpha-amino acid + H(+)</text>
        <dbReference type="Rhea" id="RHEA:13953"/>
        <dbReference type="Rhea" id="RHEA-COMP:10123"/>
        <dbReference type="Rhea" id="RHEA-COMP:10124"/>
        <dbReference type="ChEBI" id="CHEBI:15377"/>
        <dbReference type="ChEBI" id="CHEBI:15378"/>
        <dbReference type="ChEBI" id="CHEBI:59871"/>
        <dbReference type="ChEBI" id="CHEBI:78442"/>
        <dbReference type="ChEBI" id="CHEBI:79333"/>
        <dbReference type="EC" id="3.1.1.96"/>
    </reaction>
</comment>
<dbReference type="EMBL" id="SNZA01000003">
    <property type="protein sequence ID" value="TDR13033.1"/>
    <property type="molecule type" value="Genomic_DNA"/>
</dbReference>
<dbReference type="InterPro" id="IPR003732">
    <property type="entry name" value="Daa-tRNA_deacyls_DTD"/>
</dbReference>
<dbReference type="GO" id="GO:0106026">
    <property type="term" value="F:Gly-tRNA(Ala) deacylase activity"/>
    <property type="evidence" value="ECO:0007669"/>
    <property type="project" value="UniProtKB-UniRule"/>
</dbReference>
<dbReference type="PANTHER" id="PTHR10472:SF5">
    <property type="entry name" value="D-AMINOACYL-TRNA DEACYLASE 1"/>
    <property type="match status" value="1"/>
</dbReference>